<proteinExistence type="predicted"/>
<protein>
    <submittedName>
        <fullName evidence="2">NAD-dependent epimerase/dehydratase family protein</fullName>
    </submittedName>
</protein>
<dbReference type="PANTHER" id="PTHR43245:SF13">
    <property type="entry name" value="UDP-D-APIOSE_UDP-D-XYLOSE SYNTHASE 2"/>
    <property type="match status" value="1"/>
</dbReference>
<dbReference type="InterPro" id="IPR001509">
    <property type="entry name" value="Epimerase_deHydtase"/>
</dbReference>
<keyword evidence="3" id="KW-1185">Reference proteome</keyword>
<organism evidence="2 3">
    <name type="scientific">Arcticibacter tournemirensis</name>
    <dbReference type="NCBI Taxonomy" id="699437"/>
    <lineage>
        <taxon>Bacteria</taxon>
        <taxon>Pseudomonadati</taxon>
        <taxon>Bacteroidota</taxon>
        <taxon>Sphingobacteriia</taxon>
        <taxon>Sphingobacteriales</taxon>
        <taxon>Sphingobacteriaceae</taxon>
        <taxon>Arcticibacter</taxon>
    </lineage>
</organism>
<dbReference type="Pfam" id="PF01370">
    <property type="entry name" value="Epimerase"/>
    <property type="match status" value="1"/>
</dbReference>
<dbReference type="InterPro" id="IPR036291">
    <property type="entry name" value="NAD(P)-bd_dom_sf"/>
</dbReference>
<name>A0A5M9HED7_9SPHI</name>
<dbReference type="RefSeq" id="WP_141814837.1">
    <property type="nucleotide sequence ID" value="NZ_VFPL01000001.1"/>
</dbReference>
<evidence type="ECO:0000259" key="1">
    <source>
        <dbReference type="Pfam" id="PF01370"/>
    </source>
</evidence>
<reference evidence="2 3" key="1">
    <citation type="submission" date="2019-09" db="EMBL/GenBank/DDBJ databases">
        <title>Pararcticibacter amylolyticus gen. nov., sp. nov., isolated from a rottenly hemp rope, and reclassification of Pedobacter tournemirensis as Pararcticibacter tournemirensis comb. nov.</title>
        <authorList>
            <person name="Cai Y."/>
        </authorList>
    </citation>
    <scope>NUCLEOTIDE SEQUENCE [LARGE SCALE GENOMIC DNA]</scope>
    <source>
        <strain evidence="2 3">TF5-37.2-LB10</strain>
    </source>
</reference>
<dbReference type="OrthoDB" id="112777at2"/>
<dbReference type="Gene3D" id="3.40.50.720">
    <property type="entry name" value="NAD(P)-binding Rossmann-like Domain"/>
    <property type="match status" value="1"/>
</dbReference>
<feature type="domain" description="NAD-dependent epimerase/dehydratase" evidence="1">
    <location>
        <begin position="4"/>
        <end position="214"/>
    </location>
</feature>
<accession>A0A5M9HED7</accession>
<evidence type="ECO:0000313" key="3">
    <source>
        <dbReference type="Proteomes" id="UP000322918"/>
    </source>
</evidence>
<dbReference type="SUPFAM" id="SSF51735">
    <property type="entry name" value="NAD(P)-binding Rossmann-fold domains"/>
    <property type="match status" value="1"/>
</dbReference>
<dbReference type="Proteomes" id="UP000322918">
    <property type="component" value="Unassembled WGS sequence"/>
</dbReference>
<dbReference type="EMBL" id="VWNE01000006">
    <property type="protein sequence ID" value="KAA8485063.1"/>
    <property type="molecule type" value="Genomic_DNA"/>
</dbReference>
<dbReference type="InterPro" id="IPR050177">
    <property type="entry name" value="Lipid_A_modif_metabolic_enz"/>
</dbReference>
<evidence type="ECO:0000313" key="2">
    <source>
        <dbReference type="EMBL" id="KAA8485063.1"/>
    </source>
</evidence>
<dbReference type="AlphaFoldDB" id="A0A5M9HED7"/>
<gene>
    <name evidence="2" type="ORF">F1649_05375</name>
</gene>
<dbReference type="PANTHER" id="PTHR43245">
    <property type="entry name" value="BIFUNCTIONAL POLYMYXIN RESISTANCE PROTEIN ARNA"/>
    <property type="match status" value="1"/>
</dbReference>
<sequence length="309" mass="34653">MHTILGAGGPVANALALELIKNDDQVRLVSRRPVTISDKATWLRADLLNSKEVLTATKGSEVIYLCAGLKYDKEVWKEQWPVIMKNVIDATKESGARLIFFDNVYMYGRVQGPMTEETPYNPSSEKGEVRAKIATALMDEVKAGNLNATIARAADFYGATDSMNSFFDMMVLDKYSKKQKAQWLGNPDTLHSFIYIPDAAKGVFLLGQRPESGNQIWHLPTAPAMKGYDFINLAADIFSVKPSFMKVNNLMLRTLGLFNPVIKGTVEMYYQYEYDYNVDSSKFGKAFSVNPTSYRDGIQHLANTFYKAK</sequence>
<comment type="caution">
    <text evidence="2">The sequence shown here is derived from an EMBL/GenBank/DDBJ whole genome shotgun (WGS) entry which is preliminary data.</text>
</comment>